<name>A0AAX1J8G9_9MYCO</name>
<dbReference type="PANTHER" id="PTHR43292:SF3">
    <property type="entry name" value="ACYL-COA DEHYDROGENASE FADE29"/>
    <property type="match status" value="1"/>
</dbReference>
<dbReference type="Pfam" id="PF02770">
    <property type="entry name" value="Acyl-CoA_dh_M"/>
    <property type="match status" value="1"/>
</dbReference>
<evidence type="ECO:0000256" key="6">
    <source>
        <dbReference type="RuleBase" id="RU362125"/>
    </source>
</evidence>
<dbReference type="Gene3D" id="1.20.140.10">
    <property type="entry name" value="Butyryl-CoA Dehydrogenase, subunit A, domain 3"/>
    <property type="match status" value="1"/>
</dbReference>
<dbReference type="SUPFAM" id="SSF47203">
    <property type="entry name" value="Acyl-CoA dehydrogenase C-terminal domain-like"/>
    <property type="match status" value="1"/>
</dbReference>
<dbReference type="InterPro" id="IPR046373">
    <property type="entry name" value="Acyl-CoA_Oxase/DH_mid-dom_sf"/>
</dbReference>
<dbReference type="Gene3D" id="1.10.540.10">
    <property type="entry name" value="Acyl-CoA dehydrogenase/oxidase, N-terminal domain"/>
    <property type="match status" value="1"/>
</dbReference>
<evidence type="ECO:0000256" key="1">
    <source>
        <dbReference type="ARBA" id="ARBA00001974"/>
    </source>
</evidence>
<dbReference type="FunFam" id="2.40.110.10:FF:000011">
    <property type="entry name" value="Acyl-CoA dehydrogenase FadE34"/>
    <property type="match status" value="1"/>
</dbReference>
<evidence type="ECO:0000259" key="9">
    <source>
        <dbReference type="Pfam" id="PF02771"/>
    </source>
</evidence>
<evidence type="ECO:0000256" key="5">
    <source>
        <dbReference type="ARBA" id="ARBA00023002"/>
    </source>
</evidence>
<dbReference type="Gene3D" id="2.40.110.10">
    <property type="entry name" value="Butyryl-CoA Dehydrogenase, subunit A, domain 2"/>
    <property type="match status" value="1"/>
</dbReference>
<evidence type="ECO:0000313" key="11">
    <source>
        <dbReference type="Proteomes" id="UP000663583"/>
    </source>
</evidence>
<feature type="domain" description="Acyl-CoA oxidase/dehydrogenase middle" evidence="8">
    <location>
        <begin position="176"/>
        <end position="270"/>
    </location>
</feature>
<dbReference type="SUPFAM" id="SSF56645">
    <property type="entry name" value="Acyl-CoA dehydrogenase NM domain-like"/>
    <property type="match status" value="1"/>
</dbReference>
<sequence>MPRDCSPRASVPTVDLRYHRRSPGHCLTKNLFQRKVRHGRSQSSRAGNVDFSYPAEVEQFRDELRAWLAANLTEELIAARRPAGRSDEVFERLRAWNATMADAGWAAVSWPREYGGRGATVLEQLVYTEETTRARAPLPLNVIGMNNIAPAIMQYGTEEQKTTLLPRMMRADDIWCQGMSEPEAGSDLAALRTRAVRDNGDFVINGQKIWTSLGHRAHWCQLYVRTDPDAPKHKGISCLIVDMRLPGIEVRPLVTLNGEADFAEVFFHDVHVPADALLGPLNKGWQVATTTLSHERAGAARLYAEMQVRLEELVADFADANALDDPLTLRRLGEIGLRIKYLEVLCQRSISATLHGGDALGSASLAKTVWGEVGQSLAALAFDVLGTGGTDRRWADYRLTSRSLTIAGGTTQINKNITAQRVLGLPRQ</sequence>
<keyword evidence="5 6" id="KW-0560">Oxidoreductase</keyword>
<organism evidence="10 11">
    <name type="scientific">Mycobacterium kubicae</name>
    <dbReference type="NCBI Taxonomy" id="120959"/>
    <lineage>
        <taxon>Bacteria</taxon>
        <taxon>Bacillati</taxon>
        <taxon>Actinomycetota</taxon>
        <taxon>Actinomycetes</taxon>
        <taxon>Mycobacteriales</taxon>
        <taxon>Mycobacteriaceae</taxon>
        <taxon>Mycobacterium</taxon>
        <taxon>Mycobacterium simiae complex</taxon>
    </lineage>
</organism>
<dbReference type="GO" id="GO:0050660">
    <property type="term" value="F:flavin adenine dinucleotide binding"/>
    <property type="evidence" value="ECO:0007669"/>
    <property type="project" value="InterPro"/>
</dbReference>
<protein>
    <submittedName>
        <fullName evidence="10">Acyl-CoA dehydrogenase family protein</fullName>
    </submittedName>
</protein>
<evidence type="ECO:0000259" key="8">
    <source>
        <dbReference type="Pfam" id="PF02770"/>
    </source>
</evidence>
<keyword evidence="3 6" id="KW-0285">Flavoprotein</keyword>
<dbReference type="InterPro" id="IPR006091">
    <property type="entry name" value="Acyl-CoA_Oxase/DH_mid-dom"/>
</dbReference>
<comment type="cofactor">
    <cofactor evidence="1 6">
        <name>FAD</name>
        <dbReference type="ChEBI" id="CHEBI:57692"/>
    </cofactor>
</comment>
<dbReference type="Pfam" id="PF02771">
    <property type="entry name" value="Acyl-CoA_dh_N"/>
    <property type="match status" value="1"/>
</dbReference>
<dbReference type="GO" id="GO:0005886">
    <property type="term" value="C:plasma membrane"/>
    <property type="evidence" value="ECO:0007669"/>
    <property type="project" value="TreeGrafter"/>
</dbReference>
<dbReference type="PROSITE" id="PS00072">
    <property type="entry name" value="ACYL_COA_DH_1"/>
    <property type="match status" value="1"/>
</dbReference>
<reference evidence="10" key="1">
    <citation type="submission" date="2020-11" db="EMBL/GenBank/DDBJ databases">
        <title>Intraspecies plasmid and genomic variation of Mycobacterium kubicae revealed by the complete genome sequences of two clinical isolates.</title>
        <authorList>
            <person name="Hendrix J.R."/>
            <person name="Epperson L.E."/>
            <person name="Honda J.R."/>
            <person name="Strong M."/>
        </authorList>
    </citation>
    <scope>NUCLEOTIDE SEQUENCE</scope>
    <source>
        <strain evidence="10">JCM 13573</strain>
    </source>
</reference>
<dbReference type="InterPro" id="IPR006089">
    <property type="entry name" value="Acyl-CoA_DH_CS"/>
</dbReference>
<dbReference type="AlphaFoldDB" id="A0AAX1J8G9"/>
<dbReference type="InterPro" id="IPR052161">
    <property type="entry name" value="Mycobact_Acyl-CoA_DH"/>
</dbReference>
<dbReference type="EMBL" id="CP065047">
    <property type="protein sequence ID" value="QPI36792.1"/>
    <property type="molecule type" value="Genomic_DNA"/>
</dbReference>
<dbReference type="PANTHER" id="PTHR43292">
    <property type="entry name" value="ACYL-COA DEHYDROGENASE"/>
    <property type="match status" value="1"/>
</dbReference>
<dbReference type="KEGG" id="mku:I2456_20370"/>
<proteinExistence type="inferred from homology"/>
<dbReference type="InterPro" id="IPR013786">
    <property type="entry name" value="AcylCoA_DH/ox_N"/>
</dbReference>
<dbReference type="GO" id="GO:0003995">
    <property type="term" value="F:acyl-CoA dehydrogenase activity"/>
    <property type="evidence" value="ECO:0007669"/>
    <property type="project" value="InterPro"/>
</dbReference>
<evidence type="ECO:0000259" key="7">
    <source>
        <dbReference type="Pfam" id="PF00441"/>
    </source>
</evidence>
<dbReference type="InterPro" id="IPR009075">
    <property type="entry name" value="AcylCo_DH/oxidase_C"/>
</dbReference>
<keyword evidence="4 6" id="KW-0274">FAD</keyword>
<evidence type="ECO:0000256" key="4">
    <source>
        <dbReference type="ARBA" id="ARBA00022827"/>
    </source>
</evidence>
<feature type="domain" description="Acyl-CoA dehydrogenase/oxidase N-terminal" evidence="9">
    <location>
        <begin position="56"/>
        <end position="170"/>
    </location>
</feature>
<comment type="similarity">
    <text evidence="2 6">Belongs to the acyl-CoA dehydrogenase family.</text>
</comment>
<feature type="domain" description="Acyl-CoA dehydrogenase/oxidase C-terminal" evidence="7">
    <location>
        <begin position="282"/>
        <end position="423"/>
    </location>
</feature>
<dbReference type="Proteomes" id="UP000663583">
    <property type="component" value="Chromosome"/>
</dbReference>
<dbReference type="InterPro" id="IPR037069">
    <property type="entry name" value="AcylCoA_DH/ox_N_sf"/>
</dbReference>
<dbReference type="Pfam" id="PF00441">
    <property type="entry name" value="Acyl-CoA_dh_1"/>
    <property type="match status" value="1"/>
</dbReference>
<evidence type="ECO:0000256" key="2">
    <source>
        <dbReference type="ARBA" id="ARBA00009347"/>
    </source>
</evidence>
<gene>
    <name evidence="10" type="ORF">I2456_20370</name>
</gene>
<accession>A0AAX1J8G9</accession>
<evidence type="ECO:0000313" key="10">
    <source>
        <dbReference type="EMBL" id="QPI36792.1"/>
    </source>
</evidence>
<dbReference type="InterPro" id="IPR036250">
    <property type="entry name" value="AcylCo_DH-like_C"/>
</dbReference>
<dbReference type="InterPro" id="IPR009100">
    <property type="entry name" value="AcylCoA_DH/oxidase_NM_dom_sf"/>
</dbReference>
<evidence type="ECO:0000256" key="3">
    <source>
        <dbReference type="ARBA" id="ARBA00022630"/>
    </source>
</evidence>